<organism evidence="13 14">
    <name type="scientific">Anseranas semipalmata</name>
    <name type="common">Magpie goose</name>
    <name type="synonym">Anas semipalmata</name>
    <dbReference type="NCBI Taxonomy" id="8851"/>
    <lineage>
        <taxon>Eukaryota</taxon>
        <taxon>Metazoa</taxon>
        <taxon>Chordata</taxon>
        <taxon>Craniata</taxon>
        <taxon>Vertebrata</taxon>
        <taxon>Euteleostomi</taxon>
        <taxon>Archelosauria</taxon>
        <taxon>Archosauria</taxon>
        <taxon>Dinosauria</taxon>
        <taxon>Saurischia</taxon>
        <taxon>Theropoda</taxon>
        <taxon>Coelurosauria</taxon>
        <taxon>Aves</taxon>
        <taxon>Neognathae</taxon>
        <taxon>Galloanserae</taxon>
        <taxon>Anseriformes</taxon>
        <taxon>Anseranatidae</taxon>
        <taxon>Anseranas</taxon>
    </lineage>
</organism>
<name>A0A7K9UK19_ANSSE</name>
<dbReference type="PANTHER" id="PTHR10612:SF34">
    <property type="entry name" value="APOLIPOPROTEIN D"/>
    <property type="match status" value="1"/>
</dbReference>
<dbReference type="InterPro" id="IPR022272">
    <property type="entry name" value="Lipocalin_CS"/>
</dbReference>
<dbReference type="PROSITE" id="PS00213">
    <property type="entry name" value="LIPOCALIN"/>
    <property type="match status" value="1"/>
</dbReference>
<keyword evidence="4" id="KW-0813">Transport</keyword>
<comment type="caution">
    <text evidence="13">The sequence shown here is derived from an EMBL/GenBank/DDBJ whole genome shotgun (WGS) entry which is preliminary data.</text>
</comment>
<evidence type="ECO:0000256" key="3">
    <source>
        <dbReference type="ARBA" id="ARBA00019890"/>
    </source>
</evidence>
<dbReference type="GO" id="GO:0000302">
    <property type="term" value="P:response to reactive oxygen species"/>
    <property type="evidence" value="ECO:0007669"/>
    <property type="project" value="TreeGrafter"/>
</dbReference>
<feature type="non-terminal residue" evidence="13">
    <location>
        <position position="189"/>
    </location>
</feature>
<feature type="domain" description="Lipocalin/cytosolic fatty-acid binding" evidence="12">
    <location>
        <begin position="38"/>
        <end position="182"/>
    </location>
</feature>
<dbReference type="PANTHER" id="PTHR10612">
    <property type="entry name" value="APOLIPOPROTEIN D"/>
    <property type="match status" value="1"/>
</dbReference>
<evidence type="ECO:0000256" key="1">
    <source>
        <dbReference type="ARBA" id="ARBA00004613"/>
    </source>
</evidence>
<feature type="signal peptide" evidence="11">
    <location>
        <begin position="1"/>
        <end position="20"/>
    </location>
</feature>
<protein>
    <recommendedName>
        <fullName evidence="3">Apolipoprotein D</fullName>
    </recommendedName>
</protein>
<keyword evidence="10" id="KW-0873">Pyrrolidone carboxylic acid</keyword>
<comment type="similarity">
    <text evidence="2">Belongs to the calycin superfamily. Lipocalin family.</text>
</comment>
<dbReference type="PIRSF" id="PIRSF036893">
    <property type="entry name" value="Lipocalin_ApoD"/>
    <property type="match status" value="1"/>
</dbReference>
<dbReference type="SUPFAM" id="SSF50814">
    <property type="entry name" value="Lipocalins"/>
    <property type="match status" value="1"/>
</dbReference>
<dbReference type="PRINTS" id="PR00179">
    <property type="entry name" value="LIPOCALIN"/>
</dbReference>
<dbReference type="GO" id="GO:0042246">
    <property type="term" value="P:tissue regeneration"/>
    <property type="evidence" value="ECO:0007669"/>
    <property type="project" value="InterPro"/>
</dbReference>
<evidence type="ECO:0000256" key="10">
    <source>
        <dbReference type="ARBA" id="ARBA00023283"/>
    </source>
</evidence>
<feature type="chain" id="PRO_5029766510" description="Apolipoprotein D" evidence="11">
    <location>
        <begin position="21"/>
        <end position="189"/>
    </location>
</feature>
<evidence type="ECO:0000259" key="12">
    <source>
        <dbReference type="Pfam" id="PF08212"/>
    </source>
</evidence>
<keyword evidence="6 11" id="KW-0732">Signal</keyword>
<comment type="subcellular location">
    <subcellularLocation>
        <location evidence="1">Secreted</location>
    </subcellularLocation>
</comment>
<dbReference type="GO" id="GO:0015485">
    <property type="term" value="F:cholesterol binding"/>
    <property type="evidence" value="ECO:0007669"/>
    <property type="project" value="TreeGrafter"/>
</dbReference>
<evidence type="ECO:0000256" key="4">
    <source>
        <dbReference type="ARBA" id="ARBA00022448"/>
    </source>
</evidence>
<evidence type="ECO:0000256" key="8">
    <source>
        <dbReference type="ARBA" id="ARBA00023157"/>
    </source>
</evidence>
<keyword evidence="9" id="KW-0325">Glycoprotein</keyword>
<dbReference type="Proteomes" id="UP000567872">
    <property type="component" value="Unassembled WGS sequence"/>
</dbReference>
<dbReference type="GO" id="GO:0005737">
    <property type="term" value="C:cytoplasm"/>
    <property type="evidence" value="ECO:0007669"/>
    <property type="project" value="TreeGrafter"/>
</dbReference>
<evidence type="ECO:0000256" key="5">
    <source>
        <dbReference type="ARBA" id="ARBA00022525"/>
    </source>
</evidence>
<dbReference type="Gene3D" id="2.40.128.20">
    <property type="match status" value="1"/>
</dbReference>
<dbReference type="OrthoDB" id="565904at2759"/>
<dbReference type="CDD" id="cd19437">
    <property type="entry name" value="lipocalin_apoD-like"/>
    <property type="match status" value="1"/>
</dbReference>
<keyword evidence="7" id="KW-0446">Lipid-binding</keyword>
<evidence type="ECO:0000256" key="7">
    <source>
        <dbReference type="ARBA" id="ARBA00023121"/>
    </source>
</evidence>
<dbReference type="EMBL" id="VXAA01000162">
    <property type="protein sequence ID" value="NXI61149.1"/>
    <property type="molecule type" value="Genomic_DNA"/>
</dbReference>
<keyword evidence="8" id="KW-1015">Disulfide bond</keyword>
<evidence type="ECO:0000256" key="6">
    <source>
        <dbReference type="ARBA" id="ARBA00022729"/>
    </source>
</evidence>
<dbReference type="PRINTS" id="PR02058">
    <property type="entry name" value="APODVERTBRTE"/>
</dbReference>
<dbReference type="GO" id="GO:0006869">
    <property type="term" value="P:lipid transport"/>
    <property type="evidence" value="ECO:0007669"/>
    <property type="project" value="InterPro"/>
</dbReference>
<dbReference type="InterPro" id="IPR012674">
    <property type="entry name" value="Calycin"/>
</dbReference>
<reference evidence="13 14" key="1">
    <citation type="submission" date="2019-09" db="EMBL/GenBank/DDBJ databases">
        <title>Bird 10,000 Genomes (B10K) Project - Family phase.</title>
        <authorList>
            <person name="Zhang G."/>
        </authorList>
    </citation>
    <scope>NUCLEOTIDE SEQUENCE [LARGE SCALE GENOMIC DNA]</scope>
    <source>
        <strain evidence="13">B10K-DU-001-57</strain>
        <tissue evidence="13">Muscle</tissue>
    </source>
</reference>
<dbReference type="AlphaFoldDB" id="A0A7K9UK19"/>
<evidence type="ECO:0000313" key="14">
    <source>
        <dbReference type="Proteomes" id="UP000567872"/>
    </source>
</evidence>
<dbReference type="FunFam" id="2.40.128.20:FF:000003">
    <property type="entry name" value="Apolipoprotein D"/>
    <property type="match status" value="1"/>
</dbReference>
<proteinExistence type="inferred from homology"/>
<accession>A0A7K9UK19</accession>
<dbReference type="InterPro" id="IPR022271">
    <property type="entry name" value="Lipocalin_ApoD"/>
</dbReference>
<keyword evidence="14" id="KW-1185">Reference proteome</keyword>
<keyword evidence="5" id="KW-0964">Secreted</keyword>
<dbReference type="GO" id="GO:0007420">
    <property type="term" value="P:brain development"/>
    <property type="evidence" value="ECO:0007669"/>
    <property type="project" value="InterPro"/>
</dbReference>
<dbReference type="PRINTS" id="PR01219">
    <property type="entry name" value="APOLIPOPROTD"/>
</dbReference>
<dbReference type="Pfam" id="PF08212">
    <property type="entry name" value="Lipocalin_2"/>
    <property type="match status" value="1"/>
</dbReference>
<sequence>MVGTVVQLSVLLGLLGFGNCQVFRSGPCPKPPVEQNFNITRYLGTWYEIEKLPASFERGKCIQATYSVKGNGKYRVVNKELLANGRVNQIEGEITYTNASEPAKLSVRFSWLMPAAPYWVLDTDYENYSLVYSCTSVLGLFHVEYAWILSRSRQLDSGTVEELKNVLESNGIDTAKMTVTDQSNCPANM</sequence>
<evidence type="ECO:0000313" key="13">
    <source>
        <dbReference type="EMBL" id="NXI61149.1"/>
    </source>
</evidence>
<gene>
    <name evidence="13" type="primary">Apod</name>
    <name evidence="13" type="ORF">ANSSEM_R03588</name>
</gene>
<dbReference type="InterPro" id="IPR002969">
    <property type="entry name" value="ApolipopD"/>
</dbReference>
<dbReference type="GO" id="GO:0005576">
    <property type="term" value="C:extracellular region"/>
    <property type="evidence" value="ECO:0007669"/>
    <property type="project" value="UniProtKB-SubCell"/>
</dbReference>
<dbReference type="InterPro" id="IPR026222">
    <property type="entry name" value="ApoD_vertbrte"/>
</dbReference>
<evidence type="ECO:0000256" key="9">
    <source>
        <dbReference type="ARBA" id="ARBA00023180"/>
    </source>
</evidence>
<feature type="non-terminal residue" evidence="13">
    <location>
        <position position="1"/>
    </location>
</feature>
<dbReference type="InterPro" id="IPR000566">
    <property type="entry name" value="Lipocln_cytosolic_FA-bd_dom"/>
</dbReference>
<evidence type="ECO:0000256" key="2">
    <source>
        <dbReference type="ARBA" id="ARBA00006889"/>
    </source>
</evidence>
<evidence type="ECO:0000256" key="11">
    <source>
        <dbReference type="SAM" id="SignalP"/>
    </source>
</evidence>
<dbReference type="GO" id="GO:0006629">
    <property type="term" value="P:lipid metabolic process"/>
    <property type="evidence" value="ECO:0007669"/>
    <property type="project" value="TreeGrafter"/>
</dbReference>